<dbReference type="EMBL" id="JAFNEN010000273">
    <property type="protein sequence ID" value="KAG8187366.1"/>
    <property type="molecule type" value="Genomic_DNA"/>
</dbReference>
<sequence length="105" mass="12437">MYRPFIRGTNLLHKCQSSSWETFNLRVIELQKIQQKKFQSIPEQQASPGPRLLTQSYLQKWLHFFLMYLLIHNKVAGKRLDLLALRMGRALPRLQEMRLAQKAEA</sequence>
<dbReference type="Proteomes" id="UP000827092">
    <property type="component" value="Unassembled WGS sequence"/>
</dbReference>
<protein>
    <submittedName>
        <fullName evidence="1">Uncharacterized protein</fullName>
    </submittedName>
</protein>
<accession>A0AAV6UVU8</accession>
<proteinExistence type="predicted"/>
<name>A0AAV6UVU8_9ARAC</name>
<dbReference type="AlphaFoldDB" id="A0AAV6UVU8"/>
<gene>
    <name evidence="1" type="ORF">JTE90_016914</name>
</gene>
<evidence type="ECO:0000313" key="2">
    <source>
        <dbReference type="Proteomes" id="UP000827092"/>
    </source>
</evidence>
<organism evidence="1 2">
    <name type="scientific">Oedothorax gibbosus</name>
    <dbReference type="NCBI Taxonomy" id="931172"/>
    <lineage>
        <taxon>Eukaryota</taxon>
        <taxon>Metazoa</taxon>
        <taxon>Ecdysozoa</taxon>
        <taxon>Arthropoda</taxon>
        <taxon>Chelicerata</taxon>
        <taxon>Arachnida</taxon>
        <taxon>Araneae</taxon>
        <taxon>Araneomorphae</taxon>
        <taxon>Entelegynae</taxon>
        <taxon>Araneoidea</taxon>
        <taxon>Linyphiidae</taxon>
        <taxon>Erigoninae</taxon>
        <taxon>Oedothorax</taxon>
    </lineage>
</organism>
<reference evidence="1 2" key="1">
    <citation type="journal article" date="2022" name="Nat. Ecol. Evol.">
        <title>A masculinizing supergene underlies an exaggerated male reproductive morph in a spider.</title>
        <authorList>
            <person name="Hendrickx F."/>
            <person name="De Corte Z."/>
            <person name="Sonet G."/>
            <person name="Van Belleghem S.M."/>
            <person name="Kostlbacher S."/>
            <person name="Vangestel C."/>
        </authorList>
    </citation>
    <scope>NUCLEOTIDE SEQUENCE [LARGE SCALE GENOMIC DNA]</scope>
    <source>
        <strain evidence="1">W744_W776</strain>
    </source>
</reference>
<comment type="caution">
    <text evidence="1">The sequence shown here is derived from an EMBL/GenBank/DDBJ whole genome shotgun (WGS) entry which is preliminary data.</text>
</comment>
<evidence type="ECO:0000313" key="1">
    <source>
        <dbReference type="EMBL" id="KAG8187366.1"/>
    </source>
</evidence>
<keyword evidence="2" id="KW-1185">Reference proteome</keyword>